<dbReference type="Gene3D" id="2.40.360.10">
    <property type="entry name" value="YmcC-like"/>
    <property type="match status" value="1"/>
</dbReference>
<proteinExistence type="predicted"/>
<accession>A0ABU5BXL0</accession>
<dbReference type="SUPFAM" id="SSF159270">
    <property type="entry name" value="YmcC-like"/>
    <property type="match status" value="1"/>
</dbReference>
<evidence type="ECO:0000313" key="2">
    <source>
        <dbReference type="Proteomes" id="UP001281217"/>
    </source>
</evidence>
<dbReference type="InterPro" id="IPR021308">
    <property type="entry name" value="GfcB"/>
</dbReference>
<keyword evidence="1" id="KW-0449">Lipoprotein</keyword>
<dbReference type="PROSITE" id="PS51257">
    <property type="entry name" value="PROKAR_LIPOPROTEIN"/>
    <property type="match status" value="1"/>
</dbReference>
<dbReference type="Proteomes" id="UP001281217">
    <property type="component" value="Unassembled WGS sequence"/>
</dbReference>
<reference evidence="2" key="1">
    <citation type="submission" date="2023-07" db="EMBL/GenBank/DDBJ databases">
        <authorList>
            <person name="de Witt J."/>
        </authorList>
    </citation>
    <scope>NUCLEOTIDE SEQUENCE [LARGE SCALE GENOMIC DNA]</scope>
    <source>
        <strain evidence="2">FZJ</strain>
    </source>
</reference>
<evidence type="ECO:0000313" key="1">
    <source>
        <dbReference type="EMBL" id="MDX9687518.1"/>
    </source>
</evidence>
<dbReference type="InterPro" id="IPR023373">
    <property type="entry name" value="YmcC_sf"/>
</dbReference>
<comment type="caution">
    <text evidence="1">The sequence shown here is derived from an EMBL/GenBank/DDBJ whole genome shotgun (WGS) entry which is preliminary data.</text>
</comment>
<dbReference type="EMBL" id="JAVRDO010000004">
    <property type="protein sequence ID" value="MDX9687518.1"/>
    <property type="molecule type" value="Genomic_DNA"/>
</dbReference>
<gene>
    <name evidence="1" type="ORF">RED13_001949</name>
</gene>
<name>A0ABU5BXL0_9GAMM</name>
<dbReference type="Pfam" id="PF11102">
    <property type="entry name" value="YjbF"/>
    <property type="match status" value="1"/>
</dbReference>
<keyword evidence="2" id="KW-1185">Reference proteome</keyword>
<sequence>MKTFLQRVALGVAFIGLAGCNSLTGDALDTLHVAVFGPESQISIAQVEAIDAPVLLANLGVAEALLVSPGRGVGLSEWHGRTEMLLTHHGRLVQTAGLPVDVIAPLAADDPFMTGLHAIADGHEITRLVDYPAQYRTGLPQHARYKRGKVETVNFMGSDHRLLRVDEYIRMPELNFHARNQYWVEPDTGLVRRSIQHFSPELPPLILTLAKVEGGAP</sequence>
<organism evidence="1 2">
    <name type="scientific">Halopseudomonas formosensis</name>
    <dbReference type="NCBI Taxonomy" id="1002526"/>
    <lineage>
        <taxon>Bacteria</taxon>
        <taxon>Pseudomonadati</taxon>
        <taxon>Pseudomonadota</taxon>
        <taxon>Gammaproteobacteria</taxon>
        <taxon>Pseudomonadales</taxon>
        <taxon>Pseudomonadaceae</taxon>
        <taxon>Halopseudomonas</taxon>
    </lineage>
</organism>
<protein>
    <submittedName>
        <fullName evidence="1">YjbF family lipoprotein</fullName>
    </submittedName>
</protein>
<dbReference type="RefSeq" id="WP_320331256.1">
    <property type="nucleotide sequence ID" value="NZ_JAVRDO010000004.1"/>
</dbReference>